<feature type="transmembrane region" description="Helical" evidence="1">
    <location>
        <begin position="62"/>
        <end position="79"/>
    </location>
</feature>
<evidence type="ECO:0000313" key="2">
    <source>
        <dbReference type="EMBL" id="MBB6570306.1"/>
    </source>
</evidence>
<proteinExistence type="predicted"/>
<evidence type="ECO:0008006" key="6">
    <source>
        <dbReference type="Google" id="ProtNLM"/>
    </source>
</evidence>
<protein>
    <recommendedName>
        <fullName evidence="6">DUF3817 domain-containing protein</fullName>
    </recommendedName>
</protein>
<dbReference type="EMBL" id="JABJRC010000011">
    <property type="protein sequence ID" value="NOL45170.1"/>
    <property type="molecule type" value="Genomic_DNA"/>
</dbReference>
<keyword evidence="1" id="KW-0472">Membrane</keyword>
<comment type="caution">
    <text evidence="3">The sequence shown here is derived from an EMBL/GenBank/DDBJ whole genome shotgun (WGS) entry which is preliminary data.</text>
</comment>
<dbReference type="Proteomes" id="UP000553957">
    <property type="component" value="Unassembled WGS sequence"/>
</dbReference>
<dbReference type="RefSeq" id="WP_171678428.1">
    <property type="nucleotide sequence ID" value="NZ_BAAAGT010000017.1"/>
</dbReference>
<organism evidence="3 4">
    <name type="scientific">Kribbella sandramycini</name>
    <dbReference type="NCBI Taxonomy" id="60450"/>
    <lineage>
        <taxon>Bacteria</taxon>
        <taxon>Bacillati</taxon>
        <taxon>Actinomycetota</taxon>
        <taxon>Actinomycetes</taxon>
        <taxon>Propionibacteriales</taxon>
        <taxon>Kribbellaceae</taxon>
        <taxon>Kribbella</taxon>
    </lineage>
</organism>
<dbReference type="AlphaFoldDB" id="A0A7Y4P4I8"/>
<evidence type="ECO:0000256" key="1">
    <source>
        <dbReference type="SAM" id="Phobius"/>
    </source>
</evidence>
<keyword evidence="1" id="KW-1133">Transmembrane helix</keyword>
<dbReference type="EMBL" id="JACHKF010000001">
    <property type="protein sequence ID" value="MBB6570306.1"/>
    <property type="molecule type" value="Genomic_DNA"/>
</dbReference>
<dbReference type="Proteomes" id="UP000534306">
    <property type="component" value="Unassembled WGS sequence"/>
</dbReference>
<keyword evidence="4" id="KW-1185">Reference proteome</keyword>
<evidence type="ECO:0000313" key="4">
    <source>
        <dbReference type="Proteomes" id="UP000534306"/>
    </source>
</evidence>
<evidence type="ECO:0000313" key="5">
    <source>
        <dbReference type="Proteomes" id="UP000553957"/>
    </source>
</evidence>
<sequence>MTPRRTLHLIGAIELTTLLLMLVNLATVHAESVSSTLGPLHGLAYLTSVVAAVLLRNGSHRTWLLALIPGFGGLLAARSA</sequence>
<name>A0A7Y4P4I8_9ACTN</name>
<gene>
    <name evidence="2" type="ORF">HNR71_005943</name>
    <name evidence="3" type="ORF">HPO96_33475</name>
</gene>
<reference evidence="2 5" key="2">
    <citation type="submission" date="2020-08" db="EMBL/GenBank/DDBJ databases">
        <title>Sequencing the genomes of 1000 actinobacteria strains.</title>
        <authorList>
            <person name="Klenk H.-P."/>
        </authorList>
    </citation>
    <scope>NUCLEOTIDE SEQUENCE [LARGE SCALE GENOMIC DNA]</scope>
    <source>
        <strain evidence="2 5">DSM 15626</strain>
    </source>
</reference>
<reference evidence="3 4" key="1">
    <citation type="submission" date="2020-05" db="EMBL/GenBank/DDBJ databases">
        <title>Genome sequence of Kribbella sandramycini ATCC 39419.</title>
        <authorList>
            <person name="Maclea K.S."/>
            <person name="Fair J.L."/>
        </authorList>
    </citation>
    <scope>NUCLEOTIDE SEQUENCE [LARGE SCALE GENOMIC DNA]</scope>
    <source>
        <strain evidence="3 4">ATCC 39419</strain>
    </source>
</reference>
<feature type="transmembrane region" description="Helical" evidence="1">
    <location>
        <begin position="36"/>
        <end position="55"/>
    </location>
</feature>
<keyword evidence="1" id="KW-0812">Transmembrane</keyword>
<accession>A0A7Y4P4I8</accession>
<evidence type="ECO:0000313" key="3">
    <source>
        <dbReference type="EMBL" id="NOL45170.1"/>
    </source>
</evidence>
<feature type="transmembrane region" description="Helical" evidence="1">
    <location>
        <begin position="7"/>
        <end position="30"/>
    </location>
</feature>